<sequence length="256" mass="27965">MESIAACVVALALFATATPLRAAGLEELSLYPSIQYFTWEEFDRADSRIVKEEGPLYGLGVAMKADLASKVLLLTGKTEIFGGEVKYDGATLAGAPVRSNVDYVGINAALDLGYRLQAHNLSLEPFAGLGYRWWHREIQATVISSTTTEEWDILSLRLGARGECRLSPAARLFIAGGAKYPWFNRNVANPDGGSDETFHPGRKWSAFAEAGGQFGRIRPAFFYEGFRFGDSPTVGSFYQPRTNADIVGISVGFAFR</sequence>
<name>A0ABM8EHU0_9BACT</name>
<keyword evidence="3" id="KW-1185">Reference proteome</keyword>
<dbReference type="RefSeq" id="WP_282002184.1">
    <property type="nucleotide sequence ID" value="NZ_AP027151.1"/>
</dbReference>
<proteinExistence type="predicted"/>
<evidence type="ECO:0000313" key="2">
    <source>
        <dbReference type="EMBL" id="BDV42001.1"/>
    </source>
</evidence>
<accession>A0ABM8EHU0</accession>
<keyword evidence="1" id="KW-0732">Signal</keyword>
<feature type="signal peptide" evidence="1">
    <location>
        <begin position="1"/>
        <end position="22"/>
    </location>
</feature>
<dbReference type="SUPFAM" id="SSF103515">
    <property type="entry name" value="Autotransporter"/>
    <property type="match status" value="1"/>
</dbReference>
<evidence type="ECO:0008006" key="4">
    <source>
        <dbReference type="Google" id="ProtNLM"/>
    </source>
</evidence>
<gene>
    <name evidence="2" type="ORF">GURASL_09240</name>
</gene>
<protein>
    <recommendedName>
        <fullName evidence="4">Outer membrane protein beta-barrel domain-containing protein</fullName>
    </recommendedName>
</protein>
<organism evidence="2 3">
    <name type="scientific">Geotalea uraniireducens</name>
    <dbReference type="NCBI Taxonomy" id="351604"/>
    <lineage>
        <taxon>Bacteria</taxon>
        <taxon>Pseudomonadati</taxon>
        <taxon>Thermodesulfobacteriota</taxon>
        <taxon>Desulfuromonadia</taxon>
        <taxon>Geobacterales</taxon>
        <taxon>Geobacteraceae</taxon>
        <taxon>Geotalea</taxon>
    </lineage>
</organism>
<feature type="chain" id="PRO_5047002646" description="Outer membrane protein beta-barrel domain-containing protein" evidence="1">
    <location>
        <begin position="23"/>
        <end position="256"/>
    </location>
</feature>
<evidence type="ECO:0000256" key="1">
    <source>
        <dbReference type="SAM" id="SignalP"/>
    </source>
</evidence>
<dbReference type="InterPro" id="IPR036709">
    <property type="entry name" value="Autotransporte_beta_dom_sf"/>
</dbReference>
<reference evidence="2 3" key="1">
    <citation type="submission" date="2022-12" db="EMBL/GenBank/DDBJ databases">
        <title>Polyphasic characterization of Geotalea uranireducens NIT-SL11 newly isolated from a complex of sewage sludge and microbially reduced graphene oxide.</title>
        <authorList>
            <person name="Xie L."/>
            <person name="Yoshida N."/>
            <person name="Meng L."/>
        </authorList>
    </citation>
    <scope>NUCLEOTIDE SEQUENCE [LARGE SCALE GENOMIC DNA]</scope>
    <source>
        <strain evidence="2 3">NIT-SL11</strain>
    </source>
</reference>
<dbReference type="EMBL" id="AP027151">
    <property type="protein sequence ID" value="BDV42001.1"/>
    <property type="molecule type" value="Genomic_DNA"/>
</dbReference>
<evidence type="ECO:0000313" key="3">
    <source>
        <dbReference type="Proteomes" id="UP001317705"/>
    </source>
</evidence>
<dbReference type="Proteomes" id="UP001317705">
    <property type="component" value="Chromosome"/>
</dbReference>